<dbReference type="EMBL" id="JAGETX010000001">
    <property type="protein sequence ID" value="MBO3269076.1"/>
    <property type="molecule type" value="Genomic_DNA"/>
</dbReference>
<evidence type="ECO:0008006" key="3">
    <source>
        <dbReference type="Google" id="ProtNLM"/>
    </source>
</evidence>
<accession>A0ABS3T605</accession>
<protein>
    <recommendedName>
        <fullName evidence="3">Curli assembly protein CsgC</fullName>
    </recommendedName>
</protein>
<dbReference type="InterPro" id="IPR047726">
    <property type="entry name" value="CsgH_dom"/>
</dbReference>
<dbReference type="NCBIfam" id="NF041112">
    <property type="entry name" value="chap_CsgH_alph"/>
    <property type="match status" value="1"/>
</dbReference>
<evidence type="ECO:0000313" key="2">
    <source>
        <dbReference type="Proteomes" id="UP000670527"/>
    </source>
</evidence>
<proteinExistence type="predicted"/>
<sequence length="123" mass="13555">MIKHILHVLLPGCLLAFQDREKPCEAKIALERDAVQLRITGYCHSQSTQPASYRYELVVAKKSQGGQATSRQSGEFELLPGQTVRLSHITVDAGGAYAGRLRIFTHAGVLLARDSVWQSTPTH</sequence>
<dbReference type="RefSeq" id="WP_208305893.1">
    <property type="nucleotide sequence ID" value="NZ_JAGETX010000001.1"/>
</dbReference>
<evidence type="ECO:0000313" key="1">
    <source>
        <dbReference type="EMBL" id="MBO3269076.1"/>
    </source>
</evidence>
<organism evidence="1 2">
    <name type="scientific">Hymenobacter defluvii</name>
    <dbReference type="NCBI Taxonomy" id="2054411"/>
    <lineage>
        <taxon>Bacteria</taxon>
        <taxon>Pseudomonadati</taxon>
        <taxon>Bacteroidota</taxon>
        <taxon>Cytophagia</taxon>
        <taxon>Cytophagales</taxon>
        <taxon>Hymenobacteraceae</taxon>
        <taxon>Hymenobacter</taxon>
    </lineage>
</organism>
<comment type="caution">
    <text evidence="1">The sequence shown here is derived from an EMBL/GenBank/DDBJ whole genome shotgun (WGS) entry which is preliminary data.</text>
</comment>
<keyword evidence="2" id="KW-1185">Reference proteome</keyword>
<dbReference type="Gene3D" id="2.60.40.2420">
    <property type="match status" value="1"/>
</dbReference>
<gene>
    <name evidence="1" type="ORF">J4D97_00320</name>
</gene>
<reference evidence="1 2" key="1">
    <citation type="submission" date="2021-03" db="EMBL/GenBank/DDBJ databases">
        <authorList>
            <person name="Kim M.K."/>
        </authorList>
    </citation>
    <scope>NUCLEOTIDE SEQUENCE [LARGE SCALE GENOMIC DNA]</scope>
    <source>
        <strain evidence="1 2">BT507</strain>
    </source>
</reference>
<dbReference type="InterPro" id="IPR053722">
    <property type="entry name" value="Curli_assembly_CsgC/AgfC"/>
</dbReference>
<dbReference type="Proteomes" id="UP000670527">
    <property type="component" value="Unassembled WGS sequence"/>
</dbReference>
<name>A0ABS3T605_9BACT</name>